<dbReference type="SUPFAM" id="SSF51735">
    <property type="entry name" value="NAD(P)-binding Rossmann-fold domains"/>
    <property type="match status" value="1"/>
</dbReference>
<comment type="similarity">
    <text evidence="1">Belongs to the NAD(P)-dependent epimerase/dehydratase family.</text>
</comment>
<sequence length="293" mass="33143">MKNILLTGGSGFIGKNILESPLASRYEITAPARAELDLTDTGSVDAFFHGKSFDCVLHAGVKPGHRNAPDHSRLLYSNLRMFENLERHRDHYGRFLNFGSGAIYGTAGDISGATEADIFTRIPEDEHGFCKHIVGKRIEQLPGFIDLVIFGIFGRYEDFEIRFISNAICKAIHGLPITLRQNRRFSYIDVADLMPVLEFFIEGEPRHRFYNIVGSRHLELARIAEIVRETAGAKAEVQIQTPGYGKDYYGSNARLLAEHALRETPIEESIARLYRHYYDNRNRIDPTLLAADK</sequence>
<protein>
    <submittedName>
        <fullName evidence="3">NAD(P)-dependent oxidoreductase</fullName>
    </submittedName>
</protein>
<dbReference type="RefSeq" id="WP_185676711.1">
    <property type="nucleotide sequence ID" value="NZ_JACHVB010000052.1"/>
</dbReference>
<dbReference type="InterPro" id="IPR036291">
    <property type="entry name" value="NAD(P)-bd_dom_sf"/>
</dbReference>
<accession>A0A842HHY3</accession>
<dbReference type="Pfam" id="PF01370">
    <property type="entry name" value="Epimerase"/>
    <property type="match status" value="1"/>
</dbReference>
<name>A0A842HHY3_9BACT</name>
<reference evidence="3 4" key="1">
    <citation type="submission" date="2020-07" db="EMBL/GenBank/DDBJ databases">
        <authorList>
            <person name="Feng X."/>
        </authorList>
    </citation>
    <scope>NUCLEOTIDE SEQUENCE [LARGE SCALE GENOMIC DNA]</scope>
    <source>
        <strain evidence="3 4">JCM31066</strain>
    </source>
</reference>
<gene>
    <name evidence="3" type="ORF">H5P28_16050</name>
</gene>
<evidence type="ECO:0000259" key="2">
    <source>
        <dbReference type="Pfam" id="PF01370"/>
    </source>
</evidence>
<feature type="domain" description="NAD-dependent epimerase/dehydratase" evidence="2">
    <location>
        <begin position="4"/>
        <end position="212"/>
    </location>
</feature>
<dbReference type="Proteomes" id="UP000546464">
    <property type="component" value="Unassembled WGS sequence"/>
</dbReference>
<dbReference type="Gene3D" id="3.40.50.720">
    <property type="entry name" value="NAD(P)-binding Rossmann-like Domain"/>
    <property type="match status" value="1"/>
</dbReference>
<dbReference type="InterPro" id="IPR001509">
    <property type="entry name" value="Epimerase_deHydtase"/>
</dbReference>
<keyword evidence="4" id="KW-1185">Reference proteome</keyword>
<organism evidence="3 4">
    <name type="scientific">Ruficoccus amylovorans</name>
    <dbReference type="NCBI Taxonomy" id="1804625"/>
    <lineage>
        <taxon>Bacteria</taxon>
        <taxon>Pseudomonadati</taxon>
        <taxon>Verrucomicrobiota</taxon>
        <taxon>Opitutia</taxon>
        <taxon>Puniceicoccales</taxon>
        <taxon>Cerasicoccaceae</taxon>
        <taxon>Ruficoccus</taxon>
    </lineage>
</organism>
<dbReference type="PANTHER" id="PTHR43000">
    <property type="entry name" value="DTDP-D-GLUCOSE 4,6-DEHYDRATASE-RELATED"/>
    <property type="match status" value="1"/>
</dbReference>
<proteinExistence type="inferred from homology"/>
<dbReference type="AlphaFoldDB" id="A0A842HHY3"/>
<comment type="caution">
    <text evidence="3">The sequence shown here is derived from an EMBL/GenBank/DDBJ whole genome shotgun (WGS) entry which is preliminary data.</text>
</comment>
<evidence type="ECO:0000313" key="3">
    <source>
        <dbReference type="EMBL" id="MBC2595780.1"/>
    </source>
</evidence>
<dbReference type="EMBL" id="JACHVB010000052">
    <property type="protein sequence ID" value="MBC2595780.1"/>
    <property type="molecule type" value="Genomic_DNA"/>
</dbReference>
<evidence type="ECO:0000313" key="4">
    <source>
        <dbReference type="Proteomes" id="UP000546464"/>
    </source>
</evidence>
<evidence type="ECO:0000256" key="1">
    <source>
        <dbReference type="ARBA" id="ARBA00007637"/>
    </source>
</evidence>